<keyword evidence="2 5" id="KW-0547">Nucleotide-binding</keyword>
<dbReference type="InterPro" id="IPR011761">
    <property type="entry name" value="ATP-grasp"/>
</dbReference>
<comment type="similarity">
    <text evidence="5 6">Belongs to the PurK/PurT family.</text>
</comment>
<dbReference type="InterPro" id="IPR054350">
    <property type="entry name" value="PurT/PurK_preATP-grasp"/>
</dbReference>
<dbReference type="PANTHER" id="PTHR11609">
    <property type="entry name" value="PURINE BIOSYNTHESIS PROTEIN 6/7, PUR6/7"/>
    <property type="match status" value="1"/>
</dbReference>
<reference evidence="8 9" key="1">
    <citation type="submission" date="2019-10" db="EMBL/GenBank/DDBJ databases">
        <title>Alkaliphilus serpentinus sp. nov. and Alkaliphilus pronyensis sp. nov., two novel anaerobic alkaliphilic species isolated from the serpentinized-hosted hydrothermal field of the Prony Bay (New Caledonia).</title>
        <authorList>
            <person name="Postec A."/>
        </authorList>
    </citation>
    <scope>NUCLEOTIDE SEQUENCE [LARGE SCALE GENOMIC DNA]</scope>
    <source>
        <strain evidence="8 9">LacV</strain>
    </source>
</reference>
<dbReference type="Proteomes" id="UP000432715">
    <property type="component" value="Unassembled WGS sequence"/>
</dbReference>
<dbReference type="Pfam" id="PF02222">
    <property type="entry name" value="ATP-grasp"/>
    <property type="match status" value="1"/>
</dbReference>
<sequence>MKLLHTLNNTKIGIIGGGQLGKMMAIEGKKLGLRFIILDPQPDCPASSVVDEQIVGDFFDDEKIKALADKTDIITYEFEHIYADLLIHLIEEGYRVYPSPEALKIIQDKYHQKEFLTKKGIEAPEFREIKGIEDIYRAIDDMGLPLLLKSRRGGYDGKGNYLIKTEDEVQTAYEMLGGDEKLLMVEAFVDFRMEISAIVARGAGGEQKIYPLSENIHENNILKTTIAPARVSDEIAQKAKSVAEEVVEVLDGVGVFCIEMFVDKNEKVLINEIAPRVHNSGHYTFEGCYTSQFEQHLRAILGLPLGSTELIKPSVMINLLGEDNYTGNAKIIGAEKLLEIPAAYLHFYGKNISKPQRKMGHITVLDSDIEKAMEKAEKARGLVRVIGEEAIIND</sequence>
<feature type="binding site" evidence="5">
    <location>
        <position position="149"/>
    </location>
    <ligand>
        <name>ATP</name>
        <dbReference type="ChEBI" id="CHEBI:30616"/>
    </ligand>
</feature>
<dbReference type="NCBIfam" id="TIGR01161">
    <property type="entry name" value="purK"/>
    <property type="match status" value="1"/>
</dbReference>
<accession>A0A6I0FAQ6</accession>
<dbReference type="InterPro" id="IPR011054">
    <property type="entry name" value="Rudment_hybrid_motif"/>
</dbReference>
<keyword evidence="9" id="KW-1185">Reference proteome</keyword>
<name>A0A6I0FAQ6_9FIRM</name>
<feature type="binding site" evidence="5">
    <location>
        <begin position="186"/>
        <end position="189"/>
    </location>
    <ligand>
        <name>ATP</name>
        <dbReference type="ChEBI" id="CHEBI:30616"/>
    </ligand>
</feature>
<keyword evidence="4 5" id="KW-0067">ATP-binding</keyword>
<evidence type="ECO:0000256" key="3">
    <source>
        <dbReference type="ARBA" id="ARBA00022755"/>
    </source>
</evidence>
<gene>
    <name evidence="5 6" type="primary">purK</name>
    <name evidence="8" type="ORF">F8154_09005</name>
</gene>
<evidence type="ECO:0000256" key="5">
    <source>
        <dbReference type="HAMAP-Rule" id="MF_01928"/>
    </source>
</evidence>
<dbReference type="InterPro" id="IPR040686">
    <property type="entry name" value="PurK_C"/>
</dbReference>
<dbReference type="NCBIfam" id="NF004680">
    <property type="entry name" value="PRK06019.1-6"/>
    <property type="match status" value="1"/>
</dbReference>
<dbReference type="RefSeq" id="WP_151861283.1">
    <property type="nucleotide sequence ID" value="NZ_WBZC01000028.1"/>
</dbReference>
<keyword evidence="1 5" id="KW-0436">Ligase</keyword>
<keyword evidence="3 5" id="KW-0658">Purine biosynthesis</keyword>
<dbReference type="InterPro" id="IPR003135">
    <property type="entry name" value="ATP-grasp_carboxylate-amine"/>
</dbReference>
<comment type="function">
    <text evidence="5">Catalyzes the ATP-dependent conversion of 5-aminoimidazole ribonucleotide (AIR) and HCO(3)(-) to N5-carboxyaminoimidazole ribonucleotide (N5-CAIR).</text>
</comment>
<dbReference type="GO" id="GO:0034028">
    <property type="term" value="F:5-(carboxyamino)imidazole ribonucleotide synthase activity"/>
    <property type="evidence" value="ECO:0007669"/>
    <property type="project" value="UniProtKB-UniRule"/>
</dbReference>
<dbReference type="GO" id="GO:0006189">
    <property type="term" value="P:'de novo' IMP biosynthetic process"/>
    <property type="evidence" value="ECO:0007669"/>
    <property type="project" value="UniProtKB-UniRule"/>
</dbReference>
<dbReference type="InterPro" id="IPR016185">
    <property type="entry name" value="PreATP-grasp_dom_sf"/>
</dbReference>
<dbReference type="Pfam" id="PF17769">
    <property type="entry name" value="PurK_C"/>
    <property type="match status" value="1"/>
</dbReference>
<comment type="catalytic activity">
    <reaction evidence="5 6">
        <text>5-amino-1-(5-phospho-beta-D-ribosyl)imidazole + hydrogencarbonate + ATP = 5-carboxyamino-1-(5-phospho-D-ribosyl)imidazole + ADP + phosphate + 2 H(+)</text>
        <dbReference type="Rhea" id="RHEA:19317"/>
        <dbReference type="ChEBI" id="CHEBI:15378"/>
        <dbReference type="ChEBI" id="CHEBI:17544"/>
        <dbReference type="ChEBI" id="CHEBI:30616"/>
        <dbReference type="ChEBI" id="CHEBI:43474"/>
        <dbReference type="ChEBI" id="CHEBI:58730"/>
        <dbReference type="ChEBI" id="CHEBI:137981"/>
        <dbReference type="ChEBI" id="CHEBI:456216"/>
        <dbReference type="EC" id="6.3.4.18"/>
    </reaction>
</comment>
<evidence type="ECO:0000313" key="8">
    <source>
        <dbReference type="EMBL" id="KAB3534432.1"/>
    </source>
</evidence>
<comment type="function">
    <text evidence="6">Catalyzes the ATP-dependent conversion of 5-aminoimidazole ribonucleotide (AIR) and HCO(3)- to N5-carboxyaminoimidazole ribonucleotide (N5-CAIR).</text>
</comment>
<dbReference type="OrthoDB" id="9804625at2"/>
<evidence type="ECO:0000256" key="1">
    <source>
        <dbReference type="ARBA" id="ARBA00022598"/>
    </source>
</evidence>
<dbReference type="HAMAP" id="MF_01928">
    <property type="entry name" value="PurK"/>
    <property type="match status" value="1"/>
</dbReference>
<dbReference type="PROSITE" id="PS50975">
    <property type="entry name" value="ATP_GRASP"/>
    <property type="match status" value="1"/>
</dbReference>
<organism evidence="8 9">
    <name type="scientific">Alkaliphilus pronyensis</name>
    <dbReference type="NCBI Taxonomy" id="1482732"/>
    <lineage>
        <taxon>Bacteria</taxon>
        <taxon>Bacillati</taxon>
        <taxon>Bacillota</taxon>
        <taxon>Clostridia</taxon>
        <taxon>Peptostreptococcales</taxon>
        <taxon>Natronincolaceae</taxon>
        <taxon>Alkaliphilus</taxon>
    </lineage>
</organism>
<dbReference type="NCBIfam" id="NF004675">
    <property type="entry name" value="PRK06019.1-1"/>
    <property type="match status" value="1"/>
</dbReference>
<evidence type="ECO:0000256" key="4">
    <source>
        <dbReference type="ARBA" id="ARBA00022840"/>
    </source>
</evidence>
<comment type="pathway">
    <text evidence="5 6">Purine metabolism; IMP biosynthesis via de novo pathway; 5-amino-1-(5-phospho-D-ribosyl)imidazole-4-carboxylate from 5-amino-1-(5-phospho-D-ribosyl)imidazole (N5-CAIR route): step 1/2.</text>
</comment>
<dbReference type="NCBIfam" id="NF004676">
    <property type="entry name" value="PRK06019.1-2"/>
    <property type="match status" value="1"/>
</dbReference>
<feature type="binding site" evidence="5">
    <location>
        <position position="109"/>
    </location>
    <ligand>
        <name>ATP</name>
        <dbReference type="ChEBI" id="CHEBI:30616"/>
    </ligand>
</feature>
<dbReference type="GO" id="GO:0046872">
    <property type="term" value="F:metal ion binding"/>
    <property type="evidence" value="ECO:0007669"/>
    <property type="project" value="InterPro"/>
</dbReference>
<dbReference type="PANTHER" id="PTHR11609:SF5">
    <property type="entry name" value="PHOSPHORIBOSYLAMINOIMIDAZOLE CARBOXYLASE"/>
    <property type="match status" value="1"/>
</dbReference>
<evidence type="ECO:0000259" key="7">
    <source>
        <dbReference type="PROSITE" id="PS50975"/>
    </source>
</evidence>
<evidence type="ECO:0000256" key="2">
    <source>
        <dbReference type="ARBA" id="ARBA00022741"/>
    </source>
</evidence>
<dbReference type="AlphaFoldDB" id="A0A6I0FAQ6"/>
<feature type="binding site" evidence="5">
    <location>
        <begin position="271"/>
        <end position="272"/>
    </location>
    <ligand>
        <name>ATP</name>
        <dbReference type="ChEBI" id="CHEBI:30616"/>
    </ligand>
</feature>
<dbReference type="InterPro" id="IPR013815">
    <property type="entry name" value="ATP_grasp_subdomain_1"/>
</dbReference>
<comment type="caution">
    <text evidence="5">Lacks conserved residue(s) required for the propagation of feature annotation.</text>
</comment>
<dbReference type="NCBIfam" id="NF004679">
    <property type="entry name" value="PRK06019.1-5"/>
    <property type="match status" value="1"/>
</dbReference>
<proteinExistence type="inferred from homology"/>
<dbReference type="Gene3D" id="3.30.470.20">
    <property type="entry name" value="ATP-grasp fold, B domain"/>
    <property type="match status" value="1"/>
</dbReference>
<dbReference type="SUPFAM" id="SSF56059">
    <property type="entry name" value="Glutathione synthetase ATP-binding domain-like"/>
    <property type="match status" value="1"/>
</dbReference>
<dbReference type="GO" id="GO:0004638">
    <property type="term" value="F:phosphoribosylaminoimidazole carboxylase activity"/>
    <property type="evidence" value="ECO:0007669"/>
    <property type="project" value="InterPro"/>
</dbReference>
<dbReference type="Pfam" id="PF22660">
    <property type="entry name" value="RS_preATP-grasp-like"/>
    <property type="match status" value="1"/>
</dbReference>
<comment type="caution">
    <text evidence="8">The sequence shown here is derived from an EMBL/GenBank/DDBJ whole genome shotgun (WGS) entry which is preliminary data.</text>
</comment>
<feature type="domain" description="ATP-grasp" evidence="7">
    <location>
        <begin position="113"/>
        <end position="301"/>
    </location>
</feature>
<dbReference type="EC" id="6.3.4.18" evidence="5 6"/>
<evidence type="ECO:0000256" key="6">
    <source>
        <dbReference type="RuleBase" id="RU361200"/>
    </source>
</evidence>
<dbReference type="SUPFAM" id="SSF52440">
    <property type="entry name" value="PreATP-grasp domain"/>
    <property type="match status" value="1"/>
</dbReference>
<dbReference type="FunFam" id="3.30.470.20:FF:000029">
    <property type="entry name" value="N5-carboxyaminoimidazole ribonucleotide synthase"/>
    <property type="match status" value="1"/>
</dbReference>
<feature type="binding site" evidence="5">
    <location>
        <position position="217"/>
    </location>
    <ligand>
        <name>ATP</name>
        <dbReference type="ChEBI" id="CHEBI:30616"/>
    </ligand>
</feature>
<dbReference type="GO" id="GO:0005524">
    <property type="term" value="F:ATP binding"/>
    <property type="evidence" value="ECO:0007669"/>
    <property type="project" value="UniProtKB-UniRule"/>
</dbReference>
<feature type="binding site" evidence="5">
    <location>
        <position position="194"/>
    </location>
    <ligand>
        <name>ATP</name>
        <dbReference type="ChEBI" id="CHEBI:30616"/>
    </ligand>
</feature>
<comment type="subunit">
    <text evidence="5 6">Homodimer.</text>
</comment>
<evidence type="ECO:0000313" key="9">
    <source>
        <dbReference type="Proteomes" id="UP000432715"/>
    </source>
</evidence>
<dbReference type="EMBL" id="WBZC01000028">
    <property type="protein sequence ID" value="KAB3534432.1"/>
    <property type="molecule type" value="Genomic_DNA"/>
</dbReference>
<dbReference type="InterPro" id="IPR005875">
    <property type="entry name" value="PurK"/>
</dbReference>
<dbReference type="SUPFAM" id="SSF51246">
    <property type="entry name" value="Rudiment single hybrid motif"/>
    <property type="match status" value="1"/>
</dbReference>
<dbReference type="Gene3D" id="3.40.50.20">
    <property type="match status" value="1"/>
</dbReference>
<dbReference type="Gene3D" id="3.30.1490.20">
    <property type="entry name" value="ATP-grasp fold, A domain"/>
    <property type="match status" value="1"/>
</dbReference>
<dbReference type="UniPathway" id="UPA00074">
    <property type="reaction ID" value="UER00942"/>
</dbReference>
<protein>
    <recommendedName>
        <fullName evidence="5 6">N5-carboxyaminoimidazole ribonucleotide synthase</fullName>
        <shortName evidence="5 6">N5-CAIR synthase</shortName>
        <ecNumber evidence="5 6">6.3.4.18</ecNumber>
    </recommendedName>
    <alternativeName>
        <fullName evidence="5 6">5-(carboxyamino)imidazole ribonucleotide synthetase</fullName>
    </alternativeName>
</protein>